<evidence type="ECO:0000256" key="1">
    <source>
        <dbReference type="SAM" id="Phobius"/>
    </source>
</evidence>
<feature type="transmembrane region" description="Helical" evidence="1">
    <location>
        <begin position="25"/>
        <end position="45"/>
    </location>
</feature>
<dbReference type="AlphaFoldDB" id="A0A9W2YWJ4"/>
<organism evidence="2 3">
    <name type="scientific">Biomphalaria glabrata</name>
    <name type="common">Bloodfluke planorb</name>
    <name type="synonym">Freshwater snail</name>
    <dbReference type="NCBI Taxonomy" id="6526"/>
    <lineage>
        <taxon>Eukaryota</taxon>
        <taxon>Metazoa</taxon>
        <taxon>Spiralia</taxon>
        <taxon>Lophotrochozoa</taxon>
        <taxon>Mollusca</taxon>
        <taxon>Gastropoda</taxon>
        <taxon>Heterobranchia</taxon>
        <taxon>Euthyneura</taxon>
        <taxon>Panpulmonata</taxon>
        <taxon>Hygrophila</taxon>
        <taxon>Lymnaeoidea</taxon>
        <taxon>Planorbidae</taxon>
        <taxon>Biomphalaria</taxon>
    </lineage>
</organism>
<sequence length="318" mass="36430">MHGHRTTLHSVFKELLQSIRQDSRLQVIMIPILILAATVVGQLLAAPVNGNKDQENVSFLDPLLWELINNNKGITVPAPSRRELPLRIKVPILPKRAISLGDFILQNPPKYVFDPDKKREKDQENVFLDPIIWQLINNNQLPTLSGRETDLPYWIKYLTLAKKAISLGDFILQNPPKYVFDPDKKREKDQENVFLDPIIWQLINNNQLPTLSGRELPTLSGRELPLWIKVPILPKRAISLGDFILQNPPKYVFDPDKKREVDEVTNEVRQLGPCPYEIMFAAEGAKLKALGYNITCGYQEGFLEGYYCHCHDEVTHIV</sequence>
<keyword evidence="1" id="KW-1133">Transmembrane helix</keyword>
<dbReference type="Proteomes" id="UP001165740">
    <property type="component" value="Chromosome 14"/>
</dbReference>
<name>A0A9W2YWJ4_BIOGL</name>
<accession>A0A9W2YWJ4</accession>
<dbReference type="GeneID" id="106074961"/>
<proteinExistence type="predicted"/>
<reference evidence="3" key="1">
    <citation type="submission" date="2025-08" db="UniProtKB">
        <authorList>
            <consortium name="RefSeq"/>
        </authorList>
    </citation>
    <scope>IDENTIFICATION</scope>
</reference>
<protein>
    <submittedName>
        <fullName evidence="3">Uncharacterized protein LOC106074961 isoform X1</fullName>
    </submittedName>
</protein>
<gene>
    <name evidence="3" type="primary">LOC106074961</name>
</gene>
<keyword evidence="1" id="KW-0812">Transmembrane</keyword>
<dbReference type="RefSeq" id="XP_055867094.1">
    <property type="nucleotide sequence ID" value="XM_056011119.1"/>
</dbReference>
<keyword evidence="1" id="KW-0472">Membrane</keyword>
<evidence type="ECO:0000313" key="3">
    <source>
        <dbReference type="RefSeq" id="XP_055867094.1"/>
    </source>
</evidence>
<evidence type="ECO:0000313" key="2">
    <source>
        <dbReference type="Proteomes" id="UP001165740"/>
    </source>
</evidence>
<keyword evidence="2" id="KW-1185">Reference proteome</keyword>
<dbReference type="OrthoDB" id="10266622at2759"/>